<keyword evidence="1" id="KW-0812">Transmembrane</keyword>
<keyword evidence="1" id="KW-0472">Membrane</keyword>
<feature type="transmembrane region" description="Helical" evidence="1">
    <location>
        <begin position="101"/>
        <end position="121"/>
    </location>
</feature>
<gene>
    <name evidence="2" type="ORF">SAMN04488012_10941</name>
</gene>
<keyword evidence="3" id="KW-1185">Reference proteome</keyword>
<dbReference type="AlphaFoldDB" id="A0A1M6J710"/>
<accession>A0A1M6J710</accession>
<name>A0A1M6J710_9RHOB</name>
<reference evidence="2 3" key="1">
    <citation type="submission" date="2016-11" db="EMBL/GenBank/DDBJ databases">
        <authorList>
            <person name="Jaros S."/>
            <person name="Januszkiewicz K."/>
            <person name="Wedrychowicz H."/>
        </authorList>
    </citation>
    <scope>NUCLEOTIDE SEQUENCE [LARGE SCALE GENOMIC DNA]</scope>
    <source>
        <strain evidence="2 3">DSM 26892</strain>
    </source>
</reference>
<feature type="transmembrane region" description="Helical" evidence="1">
    <location>
        <begin position="46"/>
        <end position="69"/>
    </location>
</feature>
<evidence type="ECO:0000313" key="3">
    <source>
        <dbReference type="Proteomes" id="UP000184040"/>
    </source>
</evidence>
<dbReference type="EMBL" id="FQZA01000009">
    <property type="protein sequence ID" value="SHJ42461.1"/>
    <property type="molecule type" value="Genomic_DNA"/>
</dbReference>
<dbReference type="Proteomes" id="UP000184040">
    <property type="component" value="Unassembled WGS sequence"/>
</dbReference>
<feature type="transmembrane region" description="Helical" evidence="1">
    <location>
        <begin position="76"/>
        <end position="95"/>
    </location>
</feature>
<proteinExistence type="predicted"/>
<evidence type="ECO:0000313" key="2">
    <source>
        <dbReference type="EMBL" id="SHJ42461.1"/>
    </source>
</evidence>
<sequence>MHAAAVIRGCIFACTAGAFCALLLIVAAAAALSPEPPEWGRILPTVLGAAFLLSLPLTGIALLAAWLAARRRATATWWQAGAGGGVLGALAGALIGPIPIVALFGALGVATGLCAWVAAFGPRRAVPFGAD</sequence>
<dbReference type="RefSeq" id="WP_073129162.1">
    <property type="nucleotide sequence ID" value="NZ_FQZA01000009.1"/>
</dbReference>
<organism evidence="2 3">
    <name type="scientific">Palleronia salina</name>
    <dbReference type="NCBI Taxonomy" id="313368"/>
    <lineage>
        <taxon>Bacteria</taxon>
        <taxon>Pseudomonadati</taxon>
        <taxon>Pseudomonadota</taxon>
        <taxon>Alphaproteobacteria</taxon>
        <taxon>Rhodobacterales</taxon>
        <taxon>Roseobacteraceae</taxon>
        <taxon>Palleronia</taxon>
    </lineage>
</organism>
<evidence type="ECO:0000256" key="1">
    <source>
        <dbReference type="SAM" id="Phobius"/>
    </source>
</evidence>
<dbReference type="STRING" id="313368.SAMN04488012_10941"/>
<protein>
    <submittedName>
        <fullName evidence="2">Uncharacterized protein</fullName>
    </submittedName>
</protein>
<keyword evidence="1" id="KW-1133">Transmembrane helix</keyword>